<reference evidence="24 25" key="1">
    <citation type="submission" date="2019-03" db="EMBL/GenBank/DDBJ databases">
        <title>Rhodosporidium diobovatum UCD-FST 08-225 genome sequencing, assembly, and annotation.</title>
        <authorList>
            <person name="Fakankun I.U."/>
            <person name="Fristensky B."/>
            <person name="Levin D.B."/>
        </authorList>
    </citation>
    <scope>NUCLEOTIDE SEQUENCE [LARGE SCALE GENOMIC DNA]</scope>
    <source>
        <strain evidence="24 25">UCD-FST 08-225</strain>
    </source>
</reference>
<feature type="transmembrane region" description="Helical" evidence="19">
    <location>
        <begin position="711"/>
        <end position="731"/>
    </location>
</feature>
<dbReference type="SUPFAM" id="SSF81653">
    <property type="entry name" value="Calcium ATPase, transduction domain A"/>
    <property type="match status" value="1"/>
</dbReference>
<dbReference type="SUPFAM" id="SSF56784">
    <property type="entry name" value="HAD-like"/>
    <property type="match status" value="1"/>
</dbReference>
<keyword evidence="13" id="KW-0408">Iron</keyword>
<dbReference type="EC" id="7.2.2.-" evidence="19"/>
<dbReference type="FunFam" id="3.40.1110.10:FF:000057">
    <property type="entry name" value="Cation-transporting ATPase"/>
    <property type="match status" value="1"/>
</dbReference>
<sequence>MSSSAAESSTPIDAPAAPAAGLASILKQQSAYYDPSSPADAQFFPSEPSHAADSLPPPTEQDPEAAGAEDDYDDPDGALWSGPAARSVPTSVSGDSDNERVGFFEGISNALRGRRASAARDGRPDVTASPARSRAGSIRSRRSSRSRSRAQTPGYESDAVSARSGDSGDDEDPYGPYGSDDDSLSTSSSTQSSSSSLDESGGPRRRRNNAGVLGLPGAGAGDFFGESRIDFGGSDEGDDDEMSELSEDDDELKKGGKPSHQLVYIPDEDLPLRFVGLHLSQARVVAWWVACVLSGGTLWLLGRWMPNLWRNSTGRMGEFDKASYVVVETHHHASQILPLQTLRFETPVPLSNIFPPSVSVPPAHREDVAHPSRNNELAAEEAENGSAGGTSGTATPVGGANGAAGAAAPKKKLKVGGGPTVDEIKFLDYRYYRFLLHPDGHFRMVREWKDPQWTSLSTLRRGLTTGGDVTLRTTLFGPNAIEIEAKSIGQLLMDEVLHPFYIFQIFSIALWSVDDYYYYAFAIAVISVVSIISTLLETRANVQRMREMSRFSCPVRVLRDSEWVMDESTSLVPGDLLDLSDAALNTFPADLLLLSGDAIVNESMLTGESVPVSKYPIEPAGVPVVGAPSPPQQAGEIHPDLARHVVYNGTKIIRIRKTSPGVLGGAKAGGELEATAMVLRTGFNTTKGALVRSMLFPKPFGFAFYRDSFRFIGVLAGVAVCGFLASSVNFIELGISWSVIIIRALDLITIVVPPALPATMAIGTSFAISRLRKNGIFCISPTRVNIGGKVNIVCFDKTGTLTEEGLDVLGVRSVVRSTNVFTELHRDPDDVPIFGAADAKTPLLHALATCHGLKVVNGEVIGDPLDLRMFEFTGWTLEEGKEGVGRPSSSTDDKAKRKKPSDPSASAKVPERAQTLVQTVVRPPGGERFKLEDALKAGSKHAHFLELGVLRTFDFVSSLRRMSVLVKKLKSTSVEVYVKGAPEVMIDICDKSTLPEDYEEVLADYTRHGFRVIALAGKSMAGLTWIKAQRLKREAVESDLRFLGLVIFENKLKPGTAPAIATFRSAHIPTRMVTGDNVRTAISVGRECGMIQPLARIYLPSFVKGGATTARSQIEWVDVEDETRTLDPYSLQPIEPEQASVFSGYSDERREYHLAVTGDVFRWMMDFAALESLQRMLVKGIIFARMSPDEKHELVERLQSLGYTVGFCGDGANDCGALKAADVGLSLSEAEASVAAPFTSRQPDIRCFLEVIKEGRASLVTSFSCFKFMALYSLIQFTTVSLLYAIASTLGDFQFLYIDLALILPIAVTMGRTEPFPRIHPKRPTANLMSKKVLTSLIGQIVLTSGFQVFTFLFIRSRDWYTPPVIDPDELDITSYENTSLFLLSSFQYILVAAVFCVGPPYRKPLYSNRWLVAALVALSSFSLYTLFMTPDAWTFRLLEFIELPHEFHLELLLIILANVGLCWVFEDAAAQRVAKWIGDAQRKWRRMRGTRKAGGKAYKAISSHLIPLPFQSTLAPLIARRRTPKIEEQYAAIGGGSPILKWTRTQGEGMAKLLDELSPETAPHKAYVAFRYANPLTETCLEEMKRDGVERAVAFTQYPQYSCSTTGSSFNEMWRQTVESGKGKAAEAGKEFQWSVIDRWGTHPGFIDAVARNIEDSLKTYPAESRDKVVLLFSAHSLPMSVVNRGDPYPAEVGASVSAIMARLGNRNPYRLVWQSQVGPSAWLGPQTSDAIKGYAKKGHNDLLLVPVAFTSDHIETLFELDLEYLEEAKELGMTGVKRAASLNDSPYFIRAIADIAAAHLKSGQTVSPQLMLRCPNCTNEKCGKTKSWFKSFEETATPQA</sequence>
<feature type="domain" description="P-type ATPase A" evidence="21">
    <location>
        <begin position="555"/>
        <end position="694"/>
    </location>
</feature>
<dbReference type="Pfam" id="PF12409">
    <property type="entry name" value="P5-ATPase"/>
    <property type="match status" value="1"/>
</dbReference>
<dbReference type="PROSITE" id="PS00154">
    <property type="entry name" value="ATPASE_E1_E2"/>
    <property type="match status" value="1"/>
</dbReference>
<dbReference type="InterPro" id="IPR019772">
    <property type="entry name" value="Ferrochelatase_AS"/>
</dbReference>
<dbReference type="Gene3D" id="1.20.1110.10">
    <property type="entry name" value="Calcium-transporting ATPase, transmembrane domain"/>
    <property type="match status" value="1"/>
</dbReference>
<feature type="transmembrane region" description="Helical" evidence="19">
    <location>
        <begin position="1293"/>
        <end position="1312"/>
    </location>
</feature>
<dbReference type="UniPathway" id="UPA00252">
    <property type="reaction ID" value="UER00325"/>
</dbReference>
<dbReference type="GO" id="GO:0016887">
    <property type="term" value="F:ATP hydrolysis activity"/>
    <property type="evidence" value="ECO:0007669"/>
    <property type="project" value="InterPro"/>
</dbReference>
<dbReference type="SUPFAM" id="SSF81665">
    <property type="entry name" value="Calcium ATPase, transmembrane domain M"/>
    <property type="match status" value="1"/>
</dbReference>
<evidence type="ECO:0000256" key="20">
    <source>
        <dbReference type="SAM" id="MobiDB-lite"/>
    </source>
</evidence>
<dbReference type="GO" id="GO:0046872">
    <property type="term" value="F:metal ion binding"/>
    <property type="evidence" value="ECO:0007669"/>
    <property type="project" value="UniProtKB-UniRule"/>
</dbReference>
<dbReference type="FunFam" id="3.40.50.1400:FF:000001">
    <property type="entry name" value="Ferrochelatase"/>
    <property type="match status" value="1"/>
</dbReference>
<dbReference type="PANTHER" id="PTHR45630">
    <property type="entry name" value="CATION-TRANSPORTING ATPASE-RELATED"/>
    <property type="match status" value="1"/>
</dbReference>
<comment type="similarity">
    <text evidence="3 19">Belongs to the cation transport ATPase (P-type) (TC 3.A.3) family. Type V subfamily.</text>
</comment>
<dbReference type="NCBIfam" id="TIGR00109">
    <property type="entry name" value="hemH"/>
    <property type="match status" value="1"/>
</dbReference>
<dbReference type="InterPro" id="IPR008250">
    <property type="entry name" value="ATPase_P-typ_transduc_dom_A_sf"/>
</dbReference>
<feature type="region of interest" description="Disordered" evidence="20">
    <location>
        <begin position="30"/>
        <end position="259"/>
    </location>
</feature>
<keyword evidence="15 19" id="KW-0472">Membrane</keyword>
<feature type="compositionally biased region" description="Low complexity" evidence="20">
    <location>
        <begin position="184"/>
        <end position="200"/>
    </location>
</feature>
<evidence type="ECO:0000313" key="25">
    <source>
        <dbReference type="Proteomes" id="UP000311382"/>
    </source>
</evidence>
<evidence type="ECO:0000256" key="9">
    <source>
        <dbReference type="ARBA" id="ARBA00022840"/>
    </source>
</evidence>
<dbReference type="GO" id="GO:0015662">
    <property type="term" value="F:P-type ion transporter activity"/>
    <property type="evidence" value="ECO:0007669"/>
    <property type="project" value="InterPro"/>
</dbReference>
<dbReference type="InterPro" id="IPR023298">
    <property type="entry name" value="ATPase_P-typ_TM_dom_sf"/>
</dbReference>
<dbReference type="GO" id="GO:0005524">
    <property type="term" value="F:ATP binding"/>
    <property type="evidence" value="ECO:0007669"/>
    <property type="project" value="UniProtKB-UniRule"/>
</dbReference>
<feature type="compositionally biased region" description="Acidic residues" evidence="20">
    <location>
        <begin position="61"/>
        <end position="76"/>
    </location>
</feature>
<dbReference type="FunFam" id="1.20.1110.10:FF:000032">
    <property type="entry name" value="Cation-transporting ATPase"/>
    <property type="match status" value="1"/>
</dbReference>
<dbReference type="PRINTS" id="PR00119">
    <property type="entry name" value="CATATPASE"/>
</dbReference>
<feature type="transmembrane region" description="Helical" evidence="19">
    <location>
        <begin position="1333"/>
        <end position="1355"/>
    </location>
</feature>
<comment type="similarity">
    <text evidence="4">Belongs to the ferrochelatase family.</text>
</comment>
<evidence type="ECO:0000256" key="14">
    <source>
        <dbReference type="ARBA" id="ARBA00023133"/>
    </source>
</evidence>
<dbReference type="InterPro" id="IPR033644">
    <property type="entry name" value="Ferrochelatase_C"/>
</dbReference>
<feature type="domain" description="Cation-transporting P-type ATPase N-terminal" evidence="22">
    <location>
        <begin position="455"/>
        <end position="511"/>
    </location>
</feature>
<dbReference type="Pfam" id="PF13246">
    <property type="entry name" value="Cation_ATPase"/>
    <property type="match status" value="1"/>
</dbReference>
<feature type="transmembrane region" description="Helical" evidence="19">
    <location>
        <begin position="1268"/>
        <end position="1287"/>
    </location>
</feature>
<feature type="compositionally biased region" description="Low complexity" evidence="20">
    <location>
        <begin position="128"/>
        <end position="138"/>
    </location>
</feature>
<dbReference type="InterPro" id="IPR004014">
    <property type="entry name" value="ATPase_P-typ_cation-transptr_N"/>
</dbReference>
<feature type="transmembrane region" description="Helical" evidence="19">
    <location>
        <begin position="285"/>
        <end position="302"/>
    </location>
</feature>
<dbReference type="SUPFAM" id="SSF53800">
    <property type="entry name" value="Chelatase"/>
    <property type="match status" value="1"/>
</dbReference>
<comment type="subcellular location">
    <subcellularLocation>
        <location evidence="1 19">Membrane</location>
        <topology evidence="1 19">Multi-pass membrane protein</topology>
    </subcellularLocation>
</comment>
<dbReference type="NCBIfam" id="TIGR01657">
    <property type="entry name" value="P-ATPase-V"/>
    <property type="match status" value="1"/>
</dbReference>
<dbReference type="InterPro" id="IPR001757">
    <property type="entry name" value="P_typ_ATPase"/>
</dbReference>
<feature type="region of interest" description="Disordered" evidence="20">
    <location>
        <begin position="376"/>
        <end position="413"/>
    </location>
</feature>
<feature type="transmembrane region" description="Helical" evidence="19">
    <location>
        <begin position="496"/>
        <end position="513"/>
    </location>
</feature>
<dbReference type="GO" id="GO:0019829">
    <property type="term" value="F:ATPase-coupled monoatomic cation transmembrane transporter activity"/>
    <property type="evidence" value="ECO:0007669"/>
    <property type="project" value="UniProtKB-UniRule"/>
</dbReference>
<dbReference type="GO" id="GO:0006783">
    <property type="term" value="P:heme biosynthetic process"/>
    <property type="evidence" value="ECO:0007669"/>
    <property type="project" value="UniProtKB-KW"/>
</dbReference>
<dbReference type="HAMAP" id="MF_00323">
    <property type="entry name" value="Ferrochelatase"/>
    <property type="match status" value="1"/>
</dbReference>
<name>A0A5C5G7E7_9BASI</name>
<evidence type="ECO:0000256" key="19">
    <source>
        <dbReference type="RuleBase" id="RU362082"/>
    </source>
</evidence>
<keyword evidence="5" id="KW-0597">Phosphoprotein</keyword>
<dbReference type="CDD" id="cd03411">
    <property type="entry name" value="Ferrochelatase_N"/>
    <property type="match status" value="1"/>
</dbReference>
<evidence type="ECO:0000256" key="16">
    <source>
        <dbReference type="ARBA" id="ARBA00023239"/>
    </source>
</evidence>
<dbReference type="FunFam" id="2.70.150.10:FF:000057">
    <property type="entry name" value="Cation-transporting ATPase"/>
    <property type="match status" value="1"/>
</dbReference>
<evidence type="ECO:0000256" key="7">
    <source>
        <dbReference type="ARBA" id="ARBA00022723"/>
    </source>
</evidence>
<evidence type="ECO:0000256" key="11">
    <source>
        <dbReference type="ARBA" id="ARBA00022967"/>
    </source>
</evidence>
<dbReference type="Gene3D" id="3.40.50.1000">
    <property type="entry name" value="HAD superfamily/HAD-like"/>
    <property type="match status" value="2"/>
</dbReference>
<dbReference type="FunFam" id="3.40.50.1000:FF:000068">
    <property type="entry name" value="Cation-transporting ATPase"/>
    <property type="match status" value="1"/>
</dbReference>
<gene>
    <name evidence="24" type="ORF">DMC30DRAFT_410378</name>
</gene>
<dbReference type="CDD" id="cd07542">
    <property type="entry name" value="P-type_ATPase_cation"/>
    <property type="match status" value="1"/>
</dbReference>
<dbReference type="PROSITE" id="PS01229">
    <property type="entry name" value="COF_2"/>
    <property type="match status" value="1"/>
</dbReference>
<keyword evidence="11 19" id="KW-1278">Translocase</keyword>
<dbReference type="InterPro" id="IPR023214">
    <property type="entry name" value="HAD_sf"/>
</dbReference>
<keyword evidence="17" id="KW-0627">Porphyrin biosynthesis</keyword>
<dbReference type="SFLD" id="SFLDG00002">
    <property type="entry name" value="C1.7:_P-type_atpase_like"/>
    <property type="match status" value="1"/>
</dbReference>
<dbReference type="SFLD" id="SFLDS00003">
    <property type="entry name" value="Haloacid_Dehalogenase"/>
    <property type="match status" value="1"/>
</dbReference>
<dbReference type="InterPro" id="IPR036412">
    <property type="entry name" value="HAD-like_sf"/>
</dbReference>
<evidence type="ECO:0000256" key="12">
    <source>
        <dbReference type="ARBA" id="ARBA00022989"/>
    </source>
</evidence>
<dbReference type="InterPro" id="IPR047819">
    <property type="entry name" value="P5A-ATPase_N"/>
</dbReference>
<evidence type="ECO:0000256" key="3">
    <source>
        <dbReference type="ARBA" id="ARBA00006000"/>
    </source>
</evidence>
<accession>A0A5C5G7E7</accession>
<dbReference type="Pfam" id="PF00762">
    <property type="entry name" value="Ferrochelatase"/>
    <property type="match status" value="1"/>
</dbReference>
<keyword evidence="6 19" id="KW-0812">Transmembrane</keyword>
<dbReference type="InterPro" id="IPR059000">
    <property type="entry name" value="ATPase_P-type_domA"/>
</dbReference>
<evidence type="ECO:0000313" key="24">
    <source>
        <dbReference type="EMBL" id="TNY24449.1"/>
    </source>
</evidence>
<dbReference type="STRING" id="5288.A0A5C5G7E7"/>
<dbReference type="Proteomes" id="UP000311382">
    <property type="component" value="Unassembled WGS sequence"/>
</dbReference>
<organism evidence="24 25">
    <name type="scientific">Rhodotorula diobovata</name>
    <dbReference type="NCBI Taxonomy" id="5288"/>
    <lineage>
        <taxon>Eukaryota</taxon>
        <taxon>Fungi</taxon>
        <taxon>Dikarya</taxon>
        <taxon>Basidiomycota</taxon>
        <taxon>Pucciniomycotina</taxon>
        <taxon>Microbotryomycetes</taxon>
        <taxon>Sporidiobolales</taxon>
        <taxon>Sporidiobolaceae</taxon>
        <taxon>Rhodotorula</taxon>
    </lineage>
</organism>
<keyword evidence="10 19" id="KW-0460">Magnesium</keyword>
<evidence type="ECO:0000259" key="23">
    <source>
        <dbReference type="Pfam" id="PF12409"/>
    </source>
</evidence>
<evidence type="ECO:0000256" key="15">
    <source>
        <dbReference type="ARBA" id="ARBA00023136"/>
    </source>
</evidence>
<dbReference type="GO" id="GO:0006874">
    <property type="term" value="P:intracellular calcium ion homeostasis"/>
    <property type="evidence" value="ECO:0007669"/>
    <property type="project" value="TreeGrafter"/>
</dbReference>
<dbReference type="InterPro" id="IPR001015">
    <property type="entry name" value="Ferrochelatase"/>
</dbReference>
<dbReference type="SFLD" id="SFLDF00027">
    <property type="entry name" value="p-type_atpase"/>
    <property type="match status" value="1"/>
</dbReference>
<dbReference type="SUPFAM" id="SSF81660">
    <property type="entry name" value="Metal cation-transporting ATPase, ATP-binding domain N"/>
    <property type="match status" value="1"/>
</dbReference>
<dbReference type="Gene3D" id="2.70.150.10">
    <property type="entry name" value="Calcium-transporting ATPase, cytoplasmic transduction domain A"/>
    <property type="match status" value="2"/>
</dbReference>
<keyword evidence="8 19" id="KW-0547">Nucleotide-binding</keyword>
<dbReference type="CDD" id="cd00419">
    <property type="entry name" value="Ferrochelatase_C"/>
    <property type="match status" value="1"/>
</dbReference>
<dbReference type="GO" id="GO:0016020">
    <property type="term" value="C:membrane"/>
    <property type="evidence" value="ECO:0007669"/>
    <property type="project" value="UniProtKB-SubCell"/>
</dbReference>
<feature type="compositionally biased region" description="Low complexity" evidence="20">
    <location>
        <begin position="392"/>
        <end position="408"/>
    </location>
</feature>
<proteinExistence type="inferred from homology"/>
<dbReference type="InterPro" id="IPR044492">
    <property type="entry name" value="P_typ_ATPase_HD_dom"/>
</dbReference>
<keyword evidence="7 19" id="KW-0479">Metal-binding</keyword>
<feature type="transmembrane region" description="Helical" evidence="19">
    <location>
        <begin position="519"/>
        <end position="536"/>
    </location>
</feature>
<comment type="caution">
    <text evidence="24">The sequence shown here is derived from an EMBL/GenBank/DDBJ whole genome shotgun (WGS) entry which is preliminary data.</text>
</comment>
<keyword evidence="9 19" id="KW-0067">ATP-binding</keyword>
<evidence type="ECO:0000256" key="17">
    <source>
        <dbReference type="ARBA" id="ARBA00023244"/>
    </source>
</evidence>
<feature type="transmembrane region" description="Helical" evidence="19">
    <location>
        <begin position="1381"/>
        <end position="1399"/>
    </location>
</feature>
<evidence type="ECO:0000256" key="10">
    <source>
        <dbReference type="ARBA" id="ARBA00022842"/>
    </source>
</evidence>
<evidence type="ECO:0000256" key="5">
    <source>
        <dbReference type="ARBA" id="ARBA00022553"/>
    </source>
</evidence>
<feature type="compositionally biased region" description="Acidic residues" evidence="20">
    <location>
        <begin position="233"/>
        <end position="250"/>
    </location>
</feature>
<evidence type="ECO:0000256" key="18">
    <source>
        <dbReference type="ARBA" id="ARBA00049360"/>
    </source>
</evidence>
<dbReference type="Gene3D" id="3.40.1110.10">
    <property type="entry name" value="Calcium-transporting ATPase, cytoplasmic domain N"/>
    <property type="match status" value="1"/>
</dbReference>
<dbReference type="Pfam" id="PF00122">
    <property type="entry name" value="E1-E2_ATPase"/>
    <property type="match status" value="1"/>
</dbReference>
<comment type="catalytic activity">
    <reaction evidence="18 19">
        <text>ATP + H2O = ADP + phosphate + H(+)</text>
        <dbReference type="Rhea" id="RHEA:13065"/>
        <dbReference type="ChEBI" id="CHEBI:15377"/>
        <dbReference type="ChEBI" id="CHEBI:15378"/>
        <dbReference type="ChEBI" id="CHEBI:30616"/>
        <dbReference type="ChEBI" id="CHEBI:43474"/>
        <dbReference type="ChEBI" id="CHEBI:456216"/>
    </reaction>
</comment>
<evidence type="ECO:0000256" key="1">
    <source>
        <dbReference type="ARBA" id="ARBA00004141"/>
    </source>
</evidence>
<feature type="domain" description="P5B-type ATPase N-terminal" evidence="23">
    <location>
        <begin position="268"/>
        <end position="436"/>
    </location>
</feature>
<evidence type="ECO:0000256" key="6">
    <source>
        <dbReference type="ARBA" id="ARBA00022692"/>
    </source>
</evidence>
<evidence type="ECO:0000259" key="21">
    <source>
        <dbReference type="Pfam" id="PF00122"/>
    </source>
</evidence>
<dbReference type="Pfam" id="PF00690">
    <property type="entry name" value="Cation_ATPase_N"/>
    <property type="match status" value="1"/>
</dbReference>
<dbReference type="InterPro" id="IPR023299">
    <property type="entry name" value="ATPase_P-typ_cyto_dom_N"/>
</dbReference>
<keyword evidence="25" id="KW-1185">Reference proteome</keyword>
<dbReference type="InterPro" id="IPR047821">
    <property type="entry name" value="P5B-type_ATPase"/>
</dbReference>
<dbReference type="EMBL" id="SOZI01000003">
    <property type="protein sequence ID" value="TNY24449.1"/>
    <property type="molecule type" value="Genomic_DNA"/>
</dbReference>
<dbReference type="GO" id="GO:0004325">
    <property type="term" value="F:ferrochelatase activity"/>
    <property type="evidence" value="ECO:0007669"/>
    <property type="project" value="InterPro"/>
</dbReference>
<dbReference type="NCBIfam" id="TIGR01494">
    <property type="entry name" value="ATPase_P-type"/>
    <property type="match status" value="1"/>
</dbReference>
<dbReference type="PANTHER" id="PTHR45630:SF8">
    <property type="entry name" value="CATION-TRANSPORTING ATPASE"/>
    <property type="match status" value="1"/>
</dbReference>
<evidence type="ECO:0000256" key="13">
    <source>
        <dbReference type="ARBA" id="ARBA00023004"/>
    </source>
</evidence>
<dbReference type="Gene3D" id="3.40.50.1400">
    <property type="match status" value="2"/>
</dbReference>
<feature type="transmembrane region" description="Helical" evidence="19">
    <location>
        <begin position="737"/>
        <end position="763"/>
    </location>
</feature>
<keyword evidence="14" id="KW-0350">Heme biosynthesis</keyword>
<feature type="transmembrane region" description="Helical" evidence="19">
    <location>
        <begin position="1411"/>
        <end position="1428"/>
    </location>
</feature>
<feature type="compositionally biased region" description="Acidic residues" evidence="20">
    <location>
        <begin position="167"/>
        <end position="183"/>
    </location>
</feature>
<evidence type="ECO:0000259" key="22">
    <source>
        <dbReference type="Pfam" id="PF00690"/>
    </source>
</evidence>
<comment type="pathway">
    <text evidence="2">Porphyrin-containing compound metabolism; protoheme biosynthesis; protoheme from protoporphyrin-IX: step 1/1.</text>
</comment>
<dbReference type="InterPro" id="IPR033659">
    <property type="entry name" value="Ferrochelatase_N"/>
</dbReference>
<dbReference type="OrthoDB" id="48943at2759"/>
<keyword evidence="12 19" id="KW-1133">Transmembrane helix</keyword>
<feature type="region of interest" description="Disordered" evidence="20">
    <location>
        <begin position="880"/>
        <end position="912"/>
    </location>
</feature>
<feature type="compositionally biased region" description="Basic residues" evidence="20">
    <location>
        <begin position="139"/>
        <end position="148"/>
    </location>
</feature>
<protein>
    <recommendedName>
        <fullName evidence="19">Cation-transporting ATPase</fullName>
        <ecNumber evidence="19">7.2.2.-</ecNumber>
    </recommendedName>
</protein>
<keyword evidence="16" id="KW-0456">Lyase</keyword>
<dbReference type="InterPro" id="IPR006544">
    <property type="entry name" value="P-type_TPase_V"/>
</dbReference>
<dbReference type="PROSITE" id="PS00534">
    <property type="entry name" value="FERROCHELATASE"/>
    <property type="match status" value="1"/>
</dbReference>
<evidence type="ECO:0000256" key="8">
    <source>
        <dbReference type="ARBA" id="ARBA00022741"/>
    </source>
</evidence>
<dbReference type="InterPro" id="IPR018303">
    <property type="entry name" value="ATPase_P-typ_P_site"/>
</dbReference>
<evidence type="ECO:0000256" key="2">
    <source>
        <dbReference type="ARBA" id="ARBA00004943"/>
    </source>
</evidence>
<evidence type="ECO:0000256" key="4">
    <source>
        <dbReference type="ARBA" id="ARBA00007718"/>
    </source>
</evidence>